<feature type="region of interest" description="Disordered" evidence="1">
    <location>
        <begin position="587"/>
        <end position="631"/>
    </location>
</feature>
<dbReference type="Pfam" id="PF01841">
    <property type="entry name" value="Transglut_core"/>
    <property type="match status" value="1"/>
</dbReference>
<dbReference type="SMART" id="SM00460">
    <property type="entry name" value="TGc"/>
    <property type="match status" value="1"/>
</dbReference>
<dbReference type="RefSeq" id="WP_121193865.1">
    <property type="nucleotide sequence ID" value="NZ_RBWV01000012.1"/>
</dbReference>
<evidence type="ECO:0000256" key="1">
    <source>
        <dbReference type="SAM" id="MobiDB-lite"/>
    </source>
</evidence>
<feature type="compositionally biased region" description="Low complexity" evidence="1">
    <location>
        <begin position="590"/>
        <end position="608"/>
    </location>
</feature>
<comment type="caution">
    <text evidence="4">The sequence shown here is derived from an EMBL/GenBank/DDBJ whole genome shotgun (WGS) entry which is preliminary data.</text>
</comment>
<dbReference type="PANTHER" id="PTHR42736">
    <property type="entry name" value="PROTEIN-GLUTAMINE GAMMA-GLUTAMYLTRANSFERASE"/>
    <property type="match status" value="1"/>
</dbReference>
<dbReference type="PANTHER" id="PTHR42736:SF1">
    <property type="entry name" value="PROTEIN-GLUTAMINE GAMMA-GLUTAMYLTRANSFERASE"/>
    <property type="match status" value="1"/>
</dbReference>
<protein>
    <submittedName>
        <fullName evidence="4">Transglutaminase superfamily protein</fullName>
    </submittedName>
</protein>
<proteinExistence type="predicted"/>
<dbReference type="InterPro" id="IPR052901">
    <property type="entry name" value="Bact_TGase-like"/>
</dbReference>
<evidence type="ECO:0000259" key="3">
    <source>
        <dbReference type="SMART" id="SM00460"/>
    </source>
</evidence>
<dbReference type="AlphaFoldDB" id="A0A420XPJ9"/>
<evidence type="ECO:0000313" key="5">
    <source>
        <dbReference type="Proteomes" id="UP000281955"/>
    </source>
</evidence>
<dbReference type="InterPro" id="IPR021878">
    <property type="entry name" value="TgpA_N"/>
</dbReference>
<accession>A0A420XPJ9</accession>
<dbReference type="SUPFAM" id="SSF54001">
    <property type="entry name" value="Cysteine proteinases"/>
    <property type="match status" value="1"/>
</dbReference>
<feature type="transmembrane region" description="Helical" evidence="2">
    <location>
        <begin position="57"/>
        <end position="76"/>
    </location>
</feature>
<dbReference type="Pfam" id="PF11992">
    <property type="entry name" value="TgpA_N"/>
    <property type="match status" value="1"/>
</dbReference>
<feature type="transmembrane region" description="Helical" evidence="2">
    <location>
        <begin position="31"/>
        <end position="50"/>
    </location>
</feature>
<keyword evidence="5" id="KW-1185">Reference proteome</keyword>
<feature type="domain" description="Transglutaminase-like" evidence="3">
    <location>
        <begin position="490"/>
        <end position="564"/>
    </location>
</feature>
<dbReference type="InParanoid" id="A0A420XPJ9"/>
<dbReference type="EMBL" id="RBWV01000012">
    <property type="protein sequence ID" value="RKS74102.1"/>
    <property type="molecule type" value="Genomic_DNA"/>
</dbReference>
<dbReference type="Proteomes" id="UP000281955">
    <property type="component" value="Unassembled WGS sequence"/>
</dbReference>
<feature type="transmembrane region" description="Helical" evidence="2">
    <location>
        <begin position="637"/>
        <end position="656"/>
    </location>
</feature>
<dbReference type="InterPro" id="IPR038765">
    <property type="entry name" value="Papain-like_cys_pep_sf"/>
</dbReference>
<gene>
    <name evidence="4" type="ORF">CLV35_2602</name>
</gene>
<organism evidence="4 5">
    <name type="scientific">Motilibacter peucedani</name>
    <dbReference type="NCBI Taxonomy" id="598650"/>
    <lineage>
        <taxon>Bacteria</taxon>
        <taxon>Bacillati</taxon>
        <taxon>Actinomycetota</taxon>
        <taxon>Actinomycetes</taxon>
        <taxon>Motilibacterales</taxon>
        <taxon>Motilibacteraceae</taxon>
        <taxon>Motilibacter</taxon>
    </lineage>
</organism>
<sequence length="808" mass="84603">MRDRLVLVVAETVALLCAATSLWPVYDSRAWMVPVAFTVVLVIAAAELLRRAGLPRVLVPLGSLAVLLVWLVAYRARDAAPFGLLPSAGALRALGDVLQSGVSDVDNYAAPVPVTPGFALLAVGGLGLVAVAIDVVTVTLRRPAAAGLVLLAVYAVPGAVSSAGVPWWAFLLGAASYLGLLLAESRDRVGRWGRLLGGPRTQSANPLSVVGRRVGGTALALAVVAPVAVPGLDGHALRFGGGGPSANGRIGTGDPLVNLSRDLGSRQKVKVFTVSVPRPPTGATFVDQGASPYMRTEVFSSFTGTTWKHDPRGEADSTSRDGTLFPSGWVVAAGEERKIQVSTTKAYRSRYLPLPYAPKVVSGLDGTWAGNDELHEVVGQGGQTSADMDYEVTQVEPDPDADDLLKVQAAEPGKAGQPSRRYVDTAGLGDLGYVQEALDEAVGPAASRDERPYAEALALQDWFHNPSRAGFAYDEHAPTPGNQETLLQSFLRNRSGFCVHYATAMVLLSRALGIPARLAIGYLPGDGVTGSDNKTTYEITTLLAHAWPELWFEGYGWLRFEPTPRNDGVSTDTPGYATAANAKELEDAAKASSAEPSSSATSASSTASAKDRDPGLASAAAASGGPGGSSSDYSTPVRAGVVLLAVLALWLLPVLARRRLRGRRLGAGATAAGVGAAWDEVADTALDLGLGRRSGAQTPRQYAAQLARASGLPLTEVGPLARLLTAYERARFAARGAAMPDVSADARAVSRALLDSAQATDRFRARWVPRSTWSSVRAAVGRTWSSAAGTVSDSAARLRPRQLFRLRG</sequence>
<keyword evidence="2" id="KW-0812">Transmembrane</keyword>
<name>A0A420XPJ9_9ACTN</name>
<evidence type="ECO:0000256" key="2">
    <source>
        <dbReference type="SAM" id="Phobius"/>
    </source>
</evidence>
<dbReference type="OrthoDB" id="9804023at2"/>
<reference evidence="4 5" key="1">
    <citation type="submission" date="2018-10" db="EMBL/GenBank/DDBJ databases">
        <title>Genomic Encyclopedia of Archaeal and Bacterial Type Strains, Phase II (KMG-II): from individual species to whole genera.</title>
        <authorList>
            <person name="Goeker M."/>
        </authorList>
    </citation>
    <scope>NUCLEOTIDE SEQUENCE [LARGE SCALE GENOMIC DNA]</scope>
    <source>
        <strain evidence="4 5">RP-AC37</strain>
    </source>
</reference>
<keyword evidence="2" id="KW-1133">Transmembrane helix</keyword>
<keyword evidence="2" id="KW-0472">Membrane</keyword>
<evidence type="ECO:0000313" key="4">
    <source>
        <dbReference type="EMBL" id="RKS74102.1"/>
    </source>
</evidence>
<dbReference type="Gene3D" id="3.10.620.30">
    <property type="match status" value="1"/>
</dbReference>
<feature type="transmembrane region" description="Helical" evidence="2">
    <location>
        <begin position="117"/>
        <end position="136"/>
    </location>
</feature>
<dbReference type="InterPro" id="IPR002931">
    <property type="entry name" value="Transglutaminase-like"/>
</dbReference>
<feature type="transmembrane region" description="Helical" evidence="2">
    <location>
        <begin position="143"/>
        <end position="160"/>
    </location>
</feature>